<evidence type="ECO:0000256" key="2">
    <source>
        <dbReference type="ARBA" id="ARBA00022980"/>
    </source>
</evidence>
<evidence type="ECO:0000256" key="1">
    <source>
        <dbReference type="ARBA" id="ARBA00010618"/>
    </source>
</evidence>
<feature type="domain" description="Large ribosomal subunit protein uL24 C-terminal" evidence="4">
    <location>
        <begin position="39"/>
        <end position="89"/>
    </location>
</feature>
<dbReference type="GO" id="GO:1990904">
    <property type="term" value="C:ribonucleoprotein complex"/>
    <property type="evidence" value="ECO:0007669"/>
    <property type="project" value="UniProtKB-KW"/>
</dbReference>
<comment type="caution">
    <text evidence="5">The sequence shown here is derived from an EMBL/GenBank/DDBJ whole genome shotgun (WGS) entry which is preliminary data.</text>
</comment>
<sequence length="97" mass="11137">MKKLRAWDPVIMIAGKYKWKISTIQKFVGDDLIIVDGINEVKKAVKGKGFIKKLHPVHISNVMYYVADKKQATKVKIVADKKWNKTREATKLKLALK</sequence>
<dbReference type="SUPFAM" id="SSF50104">
    <property type="entry name" value="Translation proteins SH3-like domain"/>
    <property type="match status" value="1"/>
</dbReference>
<reference evidence="5" key="1">
    <citation type="journal article" date="2012" name="Science">
        <title>Fermentation, hydrogen, and sulfur metabolism in multiple uncultivated bacterial phyla.</title>
        <authorList>
            <person name="Wrighton K.C."/>
            <person name="Thomas B.C."/>
            <person name="Sharon I."/>
            <person name="Miller C.S."/>
            <person name="Castelle C.J."/>
            <person name="VerBerkmoes N.C."/>
            <person name="Wilkins M.J."/>
            <person name="Hettich R.L."/>
            <person name="Lipton M.S."/>
            <person name="Williams K.H."/>
            <person name="Long P.E."/>
            <person name="Banfield J.F."/>
        </authorList>
    </citation>
    <scope>NUCLEOTIDE SEQUENCE [LARGE SCALE GENOMIC DNA]</scope>
</reference>
<dbReference type="InterPro" id="IPR008991">
    <property type="entry name" value="Translation_prot_SH3-like_sf"/>
</dbReference>
<accession>K1YK73</accession>
<dbReference type="GO" id="GO:0003723">
    <property type="term" value="F:RNA binding"/>
    <property type="evidence" value="ECO:0007669"/>
    <property type="project" value="InterPro"/>
</dbReference>
<proteinExistence type="inferred from homology"/>
<keyword evidence="3" id="KW-0687">Ribonucleoprotein</keyword>
<protein>
    <recommendedName>
        <fullName evidence="4">Large ribosomal subunit protein uL24 C-terminal domain-containing protein</fullName>
    </recommendedName>
</protein>
<gene>
    <name evidence="5" type="ORF">ACD_80C00004G0016</name>
</gene>
<dbReference type="AlphaFoldDB" id="K1YK73"/>
<evidence type="ECO:0000313" key="5">
    <source>
        <dbReference type="EMBL" id="EKD25684.1"/>
    </source>
</evidence>
<dbReference type="EMBL" id="AMFJ01036011">
    <property type="protein sequence ID" value="EKD25684.1"/>
    <property type="molecule type" value="Genomic_DNA"/>
</dbReference>
<dbReference type="Pfam" id="PF17136">
    <property type="entry name" value="ribosomal_L24"/>
    <property type="match status" value="1"/>
</dbReference>
<dbReference type="InterPro" id="IPR057264">
    <property type="entry name" value="Ribosomal_uL24_C"/>
</dbReference>
<dbReference type="InterPro" id="IPR041988">
    <property type="entry name" value="Ribosomal_uL24_KOW"/>
</dbReference>
<dbReference type="CDD" id="cd06089">
    <property type="entry name" value="KOW_RPL26"/>
    <property type="match status" value="1"/>
</dbReference>
<dbReference type="InterPro" id="IPR014722">
    <property type="entry name" value="Rib_uL2_dom2"/>
</dbReference>
<dbReference type="GO" id="GO:0005840">
    <property type="term" value="C:ribosome"/>
    <property type="evidence" value="ECO:0007669"/>
    <property type="project" value="UniProtKB-KW"/>
</dbReference>
<evidence type="ECO:0000259" key="4">
    <source>
        <dbReference type="Pfam" id="PF17136"/>
    </source>
</evidence>
<dbReference type="Gene3D" id="2.30.30.30">
    <property type="match status" value="1"/>
</dbReference>
<name>K1YK73_9BACT</name>
<keyword evidence="2" id="KW-0689">Ribosomal protein</keyword>
<evidence type="ECO:0000256" key="3">
    <source>
        <dbReference type="ARBA" id="ARBA00023274"/>
    </source>
</evidence>
<organism evidence="5">
    <name type="scientific">uncultured bacterium</name>
    <name type="common">gcode 4</name>
    <dbReference type="NCBI Taxonomy" id="1234023"/>
    <lineage>
        <taxon>Bacteria</taxon>
        <taxon>environmental samples</taxon>
    </lineage>
</organism>
<comment type="similarity">
    <text evidence="1">Belongs to the universal ribosomal protein uL24 family.</text>
</comment>